<evidence type="ECO:0000313" key="4">
    <source>
        <dbReference type="Proteomes" id="UP000267821"/>
    </source>
</evidence>
<reference evidence="3 4" key="1">
    <citation type="journal article" date="2018" name="Nat. Ecol. Evol.">
        <title>Pezizomycetes genomes reveal the molecular basis of ectomycorrhizal truffle lifestyle.</title>
        <authorList>
            <person name="Murat C."/>
            <person name="Payen T."/>
            <person name="Noel B."/>
            <person name="Kuo A."/>
            <person name="Morin E."/>
            <person name="Chen J."/>
            <person name="Kohler A."/>
            <person name="Krizsan K."/>
            <person name="Balestrini R."/>
            <person name="Da Silva C."/>
            <person name="Montanini B."/>
            <person name="Hainaut M."/>
            <person name="Levati E."/>
            <person name="Barry K.W."/>
            <person name="Belfiori B."/>
            <person name="Cichocki N."/>
            <person name="Clum A."/>
            <person name="Dockter R.B."/>
            <person name="Fauchery L."/>
            <person name="Guy J."/>
            <person name="Iotti M."/>
            <person name="Le Tacon F."/>
            <person name="Lindquist E.A."/>
            <person name="Lipzen A."/>
            <person name="Malagnac F."/>
            <person name="Mello A."/>
            <person name="Molinier V."/>
            <person name="Miyauchi S."/>
            <person name="Poulain J."/>
            <person name="Riccioni C."/>
            <person name="Rubini A."/>
            <person name="Sitrit Y."/>
            <person name="Splivallo R."/>
            <person name="Traeger S."/>
            <person name="Wang M."/>
            <person name="Zifcakova L."/>
            <person name="Wipf D."/>
            <person name="Zambonelli A."/>
            <person name="Paolocci F."/>
            <person name="Nowrousian M."/>
            <person name="Ottonello S."/>
            <person name="Baldrian P."/>
            <person name="Spatafora J.W."/>
            <person name="Henrissat B."/>
            <person name="Nagy L.G."/>
            <person name="Aury J.M."/>
            <person name="Wincker P."/>
            <person name="Grigoriev I.V."/>
            <person name="Bonfante P."/>
            <person name="Martin F.M."/>
        </authorList>
    </citation>
    <scope>NUCLEOTIDE SEQUENCE [LARGE SCALE GENOMIC DNA]</scope>
    <source>
        <strain evidence="3 4">ATCC MYA-4762</strain>
    </source>
</reference>
<dbReference type="STRING" id="1051890.A0A3N4LHE8"/>
<evidence type="ECO:0000313" key="3">
    <source>
        <dbReference type="EMBL" id="RPB21138.1"/>
    </source>
</evidence>
<sequence length="842" mass="95025">MASSMTSPSSADVLRILPPNSLAAYRAITRQNLELPDLRPPLTTVCQQFLFSCILVLQKYNFPQSIFSRVTSLYSSLNNRETEELCHIIISDTDNDERVWDLIFSLVETKSNLQSVVPSIRESTPRTTLSSPCWPCITYKSKSSSMSSSCNQMRDELNPLLQSELEGSIWKDIAFDRLFEDAGGSGNASQIDMHAIMASNTFDEWMSMAKDTDITAFERHGAIWFRQFSERCNVADRFYYNSGSAHMSDAYHGARRRLDICLSRKLAEPSHSLAINGSEATHSWKDVLVLGELKSNQNQDLSKRLILQVARYGRETFGAQPGRRFVHAFTVCGHLARFWFFDRVGVSISECYDISTETGQKSFMHGLLGYMEMTASQLGFDECYKDNSGTTFLPSVGSENNHPAYLHFGDKKFRLLKILCWSPAIITRGTLCWLAKECDSRSSICADNNCSTCTECVAKMCVVKEAWRDTQLTSESTLWQVAKEKEVLGCLDIIVAGDTDVVARNSRVENNVRKYFDYTEATLVEWKILPEETGEMGRRKRKSGAAIMQTIHSEDEREERPKPVPILNESRKRAGSQLESSRPSKTNKPKDSEVVQARARSFMVVRNVGKPLNSGIRPLNLAETLRDAINCHRSLYEKAGILHCDVSIYNIMRMRSTSGLKGFLIDLDYAHQLSNSQEQSLCITGTAPFMALELLQTPGTPTCHTWRHDLESFFYVLIWLCIMNPYKTLNSWVQCLASPLCASIKKDDVTWAFEERVLDNFHDAMNPLKKLAFGLREILFYKQMDPRELEELDAKGLTRKIQLGTPAGDGARCNMYDRIITAFNDCIATLAGSEGEENSSDG</sequence>
<dbReference type="InterPro" id="IPR011009">
    <property type="entry name" value="Kinase-like_dom_sf"/>
</dbReference>
<organism evidence="3 4">
    <name type="scientific">Terfezia boudieri ATCC MYA-4762</name>
    <dbReference type="NCBI Taxonomy" id="1051890"/>
    <lineage>
        <taxon>Eukaryota</taxon>
        <taxon>Fungi</taxon>
        <taxon>Dikarya</taxon>
        <taxon>Ascomycota</taxon>
        <taxon>Pezizomycotina</taxon>
        <taxon>Pezizomycetes</taxon>
        <taxon>Pezizales</taxon>
        <taxon>Pezizaceae</taxon>
        <taxon>Terfezia</taxon>
    </lineage>
</organism>
<name>A0A3N4LHE8_9PEZI</name>
<evidence type="ECO:0000256" key="1">
    <source>
        <dbReference type="SAM" id="MobiDB-lite"/>
    </source>
</evidence>
<evidence type="ECO:0000259" key="2">
    <source>
        <dbReference type="Pfam" id="PF17667"/>
    </source>
</evidence>
<dbReference type="InParanoid" id="A0A3N4LHE8"/>
<dbReference type="InterPro" id="IPR040976">
    <property type="entry name" value="Pkinase_fungal"/>
</dbReference>
<dbReference type="Pfam" id="PF17667">
    <property type="entry name" value="Pkinase_fungal"/>
    <property type="match status" value="1"/>
</dbReference>
<protein>
    <recommendedName>
        <fullName evidence="2">Fungal-type protein kinase domain-containing protein</fullName>
    </recommendedName>
</protein>
<accession>A0A3N4LHE8</accession>
<feature type="compositionally biased region" description="Polar residues" evidence="1">
    <location>
        <begin position="577"/>
        <end position="586"/>
    </location>
</feature>
<dbReference type="OrthoDB" id="5584477at2759"/>
<dbReference type="Gene3D" id="1.10.510.10">
    <property type="entry name" value="Transferase(Phosphotransferase) domain 1"/>
    <property type="match status" value="1"/>
</dbReference>
<proteinExistence type="predicted"/>
<keyword evidence="4" id="KW-1185">Reference proteome</keyword>
<dbReference type="PANTHER" id="PTHR38248:SF2">
    <property type="entry name" value="FUNK1 11"/>
    <property type="match status" value="1"/>
</dbReference>
<dbReference type="SUPFAM" id="SSF56112">
    <property type="entry name" value="Protein kinase-like (PK-like)"/>
    <property type="match status" value="1"/>
</dbReference>
<dbReference type="Proteomes" id="UP000267821">
    <property type="component" value="Unassembled WGS sequence"/>
</dbReference>
<gene>
    <name evidence="3" type="ORF">L211DRAFT_453407</name>
</gene>
<feature type="region of interest" description="Disordered" evidence="1">
    <location>
        <begin position="534"/>
        <end position="595"/>
    </location>
</feature>
<dbReference type="PANTHER" id="PTHR38248">
    <property type="entry name" value="FUNK1 6"/>
    <property type="match status" value="1"/>
</dbReference>
<feature type="domain" description="Fungal-type protein kinase" evidence="2">
    <location>
        <begin position="277"/>
        <end position="721"/>
    </location>
</feature>
<feature type="compositionally biased region" description="Basic and acidic residues" evidence="1">
    <location>
        <begin position="552"/>
        <end position="562"/>
    </location>
</feature>
<dbReference type="EMBL" id="ML121563">
    <property type="protein sequence ID" value="RPB21138.1"/>
    <property type="molecule type" value="Genomic_DNA"/>
</dbReference>
<dbReference type="AlphaFoldDB" id="A0A3N4LHE8"/>